<dbReference type="Gene3D" id="3.30.70.270">
    <property type="match status" value="1"/>
</dbReference>
<evidence type="ECO:0000313" key="5">
    <source>
        <dbReference type="EMBL" id="SJL83831.1"/>
    </source>
</evidence>
<name>A0A1R4B4K9_9VIBR</name>
<dbReference type="InterPro" id="IPR000014">
    <property type="entry name" value="PAS"/>
</dbReference>
<keyword evidence="5" id="KW-0808">Transferase</keyword>
<dbReference type="CDD" id="cd00130">
    <property type="entry name" value="PAS"/>
    <property type="match status" value="2"/>
</dbReference>
<evidence type="ECO:0000313" key="6">
    <source>
        <dbReference type="Proteomes" id="UP000189475"/>
    </source>
</evidence>
<keyword evidence="5" id="KW-0548">Nucleotidyltransferase</keyword>
<dbReference type="SMART" id="SM00267">
    <property type="entry name" value="GGDEF"/>
    <property type="match status" value="1"/>
</dbReference>
<gene>
    <name evidence="5" type="primary">yegE_1</name>
    <name evidence="5" type="ORF">VPAL9027_01810</name>
</gene>
<evidence type="ECO:0000259" key="2">
    <source>
        <dbReference type="PROSITE" id="PS50112"/>
    </source>
</evidence>
<feature type="domain" description="GGDEF" evidence="4">
    <location>
        <begin position="471"/>
        <end position="611"/>
    </location>
</feature>
<dbReference type="OrthoDB" id="9812260at2"/>
<protein>
    <submittedName>
        <fullName evidence="5">Putative diguanylate cyclase YegE</fullName>
        <ecNumber evidence="5">2.7.7.65</ecNumber>
    </submittedName>
</protein>
<evidence type="ECO:0000259" key="4">
    <source>
        <dbReference type="PROSITE" id="PS50887"/>
    </source>
</evidence>
<feature type="domain" description="PAS" evidence="2">
    <location>
        <begin position="313"/>
        <end position="355"/>
    </location>
</feature>
<dbReference type="PANTHER" id="PTHR44757:SF2">
    <property type="entry name" value="BIOFILM ARCHITECTURE MAINTENANCE PROTEIN MBAA"/>
    <property type="match status" value="1"/>
</dbReference>
<dbReference type="EC" id="2.7.7.65" evidence="5"/>
<dbReference type="InterPro" id="IPR043128">
    <property type="entry name" value="Rev_trsase/Diguanyl_cyclase"/>
</dbReference>
<dbReference type="GO" id="GO:0052621">
    <property type="term" value="F:diguanylate cyclase activity"/>
    <property type="evidence" value="ECO:0007669"/>
    <property type="project" value="UniProtKB-EC"/>
</dbReference>
<evidence type="ECO:0000259" key="3">
    <source>
        <dbReference type="PROSITE" id="PS50113"/>
    </source>
</evidence>
<feature type="coiled-coil region" evidence="1">
    <location>
        <begin position="296"/>
        <end position="323"/>
    </location>
</feature>
<evidence type="ECO:0000256" key="1">
    <source>
        <dbReference type="SAM" id="Coils"/>
    </source>
</evidence>
<dbReference type="SUPFAM" id="SSF55073">
    <property type="entry name" value="Nucleotide cyclase"/>
    <property type="match status" value="1"/>
</dbReference>
<dbReference type="InterPro" id="IPR052155">
    <property type="entry name" value="Biofilm_reg_signaling"/>
</dbReference>
<dbReference type="CDD" id="cd01949">
    <property type="entry name" value="GGDEF"/>
    <property type="match status" value="1"/>
</dbReference>
<dbReference type="InterPro" id="IPR000160">
    <property type="entry name" value="GGDEF_dom"/>
</dbReference>
<dbReference type="InterPro" id="IPR000700">
    <property type="entry name" value="PAS-assoc_C"/>
</dbReference>
<dbReference type="SUPFAM" id="SSF55785">
    <property type="entry name" value="PYP-like sensor domain (PAS domain)"/>
    <property type="match status" value="2"/>
</dbReference>
<dbReference type="RefSeq" id="WP_077314246.1">
    <property type="nucleotide sequence ID" value="NZ_AP024888.1"/>
</dbReference>
<dbReference type="STRING" id="1918946.VPAL9027_01810"/>
<dbReference type="PROSITE" id="PS50887">
    <property type="entry name" value="GGDEF"/>
    <property type="match status" value="1"/>
</dbReference>
<proteinExistence type="predicted"/>
<dbReference type="Pfam" id="PF00990">
    <property type="entry name" value="GGDEF"/>
    <property type="match status" value="1"/>
</dbReference>
<keyword evidence="6" id="KW-1185">Reference proteome</keyword>
<dbReference type="AlphaFoldDB" id="A0A1R4B4K9"/>
<feature type="domain" description="PAC" evidence="3">
    <location>
        <begin position="254"/>
        <end position="305"/>
    </location>
</feature>
<organism evidence="5 6">
    <name type="scientific">Vibrio palustris</name>
    <dbReference type="NCBI Taxonomy" id="1918946"/>
    <lineage>
        <taxon>Bacteria</taxon>
        <taxon>Pseudomonadati</taxon>
        <taxon>Pseudomonadota</taxon>
        <taxon>Gammaproteobacteria</taxon>
        <taxon>Vibrionales</taxon>
        <taxon>Vibrionaceae</taxon>
        <taxon>Vibrio</taxon>
    </lineage>
</organism>
<reference evidence="5 6" key="1">
    <citation type="submission" date="2017-02" db="EMBL/GenBank/DDBJ databases">
        <authorList>
            <person name="Peterson S.W."/>
        </authorList>
    </citation>
    <scope>NUCLEOTIDE SEQUENCE [LARGE SCALE GENOMIC DNA]</scope>
    <source>
        <strain evidence="5 6">CECT 9027</strain>
    </source>
</reference>
<keyword evidence="1" id="KW-0175">Coiled coil</keyword>
<dbReference type="Pfam" id="PF12860">
    <property type="entry name" value="PAS_7"/>
    <property type="match status" value="1"/>
</dbReference>
<dbReference type="Gene3D" id="3.30.450.20">
    <property type="entry name" value="PAS domain"/>
    <property type="match status" value="2"/>
</dbReference>
<dbReference type="Proteomes" id="UP000189475">
    <property type="component" value="Unassembled WGS sequence"/>
</dbReference>
<dbReference type="InterPro" id="IPR035965">
    <property type="entry name" value="PAS-like_dom_sf"/>
</dbReference>
<dbReference type="InterPro" id="IPR029787">
    <property type="entry name" value="Nucleotide_cyclase"/>
</dbReference>
<dbReference type="NCBIfam" id="TIGR00254">
    <property type="entry name" value="GGDEF"/>
    <property type="match status" value="1"/>
</dbReference>
<accession>A0A1R4B4K9</accession>
<dbReference type="PANTHER" id="PTHR44757">
    <property type="entry name" value="DIGUANYLATE CYCLASE DGCP"/>
    <property type="match status" value="1"/>
</dbReference>
<sequence>MVTRFEAEPVHDAELEQQAFDLLLSYRDAQFTELNHLLMMAASCVRSEDIRVTIGNRDRSKVVATYFPSRGQAEDRLQDHIRVSARVMSLSSDNSVYEEELKHITHQSIMATALSDGNRSVIGAVTMIFDENLVDRASIESKVRLLASSVGGLVNSQFNAIRAQLAQQSERRARDLAMRKERLLEEVANVSGVGGWEFDVVTQELFWTRKTREIHEVDDRYIPSLDTAYDFYPEQSRSIITQVVEDGLKKHGIWDVEVPFVTAKGRQIWVKATGFGVYEGEELQRLIGGFQDITARKRQDDLLEEKEREARAQRNEFSAILANMSQGIAVYDAEAKLKYWNQRYLKILQLTENDITIGMTFCQIIKHLTDVNLLSGDITTLINRMQMNFELNKELRMKYRLGAESVIDVIYTPLPDKGWVTTVEDISNREAIAKQIKFNANHDSLTGLANRLLFNKALTKVITTEPQARPYQYTLLLLDLDGFKAVNDNYGHIAGDEVLIEVSRRLHSIDETFEHCQSTTARLGGDEFAILLAHQKDTHALSEAKLVAQMIHRRLCRSYTIVGKDIHIGVSIGIAQLLDIDVELREWIHRADTAMYSVKKSRKSGYHVSNDEERFDNES</sequence>
<dbReference type="EMBL" id="FUFT01000005">
    <property type="protein sequence ID" value="SJL83831.1"/>
    <property type="molecule type" value="Genomic_DNA"/>
</dbReference>
<dbReference type="PROSITE" id="PS50112">
    <property type="entry name" value="PAS"/>
    <property type="match status" value="1"/>
</dbReference>
<dbReference type="PROSITE" id="PS50113">
    <property type="entry name" value="PAC"/>
    <property type="match status" value="1"/>
</dbReference>